<dbReference type="InterPro" id="IPR051697">
    <property type="entry name" value="Patched_domain-protein"/>
</dbReference>
<feature type="transmembrane region" description="Helical" evidence="7">
    <location>
        <begin position="309"/>
        <end position="337"/>
    </location>
</feature>
<reference evidence="10" key="1">
    <citation type="submission" date="2013-10" db="EMBL/GenBank/DDBJ databases">
        <title>Genome sequencing of Onchocerca volvulus.</title>
        <authorList>
            <person name="Cotton J."/>
            <person name="Tsai J."/>
            <person name="Stanley E."/>
            <person name="Tracey A."/>
            <person name="Holroyd N."/>
            <person name="Lustigman S."/>
            <person name="Berriman M."/>
        </authorList>
    </citation>
    <scope>NUCLEOTIDE SEQUENCE</scope>
</reference>
<evidence type="ECO:0000256" key="6">
    <source>
        <dbReference type="ARBA" id="ARBA00023180"/>
    </source>
</evidence>
<evidence type="ECO:0000313" key="9">
    <source>
        <dbReference type="EnsemblMetazoa" id="OVOC8180.1"/>
    </source>
</evidence>
<dbReference type="EnsemblMetazoa" id="OVOC8180.1">
    <property type="protein sequence ID" value="OVOC8180.1"/>
    <property type="gene ID" value="WBGene00244989"/>
</dbReference>
<dbReference type="AlphaFoldDB" id="A0A2K6WH12"/>
<organism evidence="9 10">
    <name type="scientific">Onchocerca volvulus</name>
    <dbReference type="NCBI Taxonomy" id="6282"/>
    <lineage>
        <taxon>Eukaryota</taxon>
        <taxon>Metazoa</taxon>
        <taxon>Ecdysozoa</taxon>
        <taxon>Nematoda</taxon>
        <taxon>Chromadorea</taxon>
        <taxon>Rhabditida</taxon>
        <taxon>Spirurina</taxon>
        <taxon>Spiruromorpha</taxon>
        <taxon>Filarioidea</taxon>
        <taxon>Onchocercidae</taxon>
        <taxon>Onchocerca</taxon>
    </lineage>
</organism>
<keyword evidence="4 7" id="KW-1133">Transmembrane helix</keyword>
<feature type="transmembrane region" description="Helical" evidence="7">
    <location>
        <begin position="375"/>
        <end position="393"/>
    </location>
</feature>
<feature type="transmembrane region" description="Helical" evidence="7">
    <location>
        <begin position="21"/>
        <end position="43"/>
    </location>
</feature>
<feature type="transmembrane region" description="Helical" evidence="7">
    <location>
        <begin position="610"/>
        <end position="630"/>
    </location>
</feature>
<dbReference type="PROSITE" id="PS50156">
    <property type="entry name" value="SSD"/>
    <property type="match status" value="1"/>
</dbReference>
<proteinExistence type="inferred from homology"/>
<evidence type="ECO:0000256" key="4">
    <source>
        <dbReference type="ARBA" id="ARBA00022989"/>
    </source>
</evidence>
<evidence type="ECO:0000256" key="2">
    <source>
        <dbReference type="ARBA" id="ARBA00005585"/>
    </source>
</evidence>
<dbReference type="InterPro" id="IPR048634">
    <property type="entry name" value="SecD_SecF_C"/>
</dbReference>
<name>A0A2K6WH12_ONCVO</name>
<evidence type="ECO:0000313" key="10">
    <source>
        <dbReference type="Proteomes" id="UP000024404"/>
    </source>
</evidence>
<dbReference type="GO" id="GO:0030659">
    <property type="term" value="C:cytoplasmic vesicle membrane"/>
    <property type="evidence" value="ECO:0007669"/>
    <property type="project" value="TreeGrafter"/>
</dbReference>
<feature type="transmembrane region" description="Helical" evidence="7">
    <location>
        <begin position="642"/>
        <end position="661"/>
    </location>
</feature>
<keyword evidence="3 7" id="KW-0812">Transmembrane</keyword>
<feature type="transmembrane region" description="Helical" evidence="7">
    <location>
        <begin position="236"/>
        <end position="258"/>
    </location>
</feature>
<feature type="transmembrane region" description="Helical" evidence="7">
    <location>
        <begin position="279"/>
        <end position="303"/>
    </location>
</feature>
<feature type="transmembrane region" description="Helical" evidence="7">
    <location>
        <begin position="711"/>
        <end position="736"/>
    </location>
</feature>
<feature type="domain" description="SSD" evidence="8">
    <location>
        <begin position="180"/>
        <end position="337"/>
    </location>
</feature>
<feature type="transmembrane region" description="Helical" evidence="7">
    <location>
        <begin position="207"/>
        <end position="230"/>
    </location>
</feature>
<dbReference type="GO" id="GO:0005886">
    <property type="term" value="C:plasma membrane"/>
    <property type="evidence" value="ECO:0007669"/>
    <property type="project" value="TreeGrafter"/>
</dbReference>
<keyword evidence="10" id="KW-1185">Reference proteome</keyword>
<evidence type="ECO:0000259" key="8">
    <source>
        <dbReference type="PROSITE" id="PS50156"/>
    </source>
</evidence>
<evidence type="ECO:0000256" key="3">
    <source>
        <dbReference type="ARBA" id="ARBA00022692"/>
    </source>
</evidence>
<dbReference type="EMBL" id="CMVM020000247">
    <property type="status" value="NOT_ANNOTATED_CDS"/>
    <property type="molecule type" value="Genomic_DNA"/>
</dbReference>
<comment type="subcellular location">
    <subcellularLocation>
        <location evidence="1">Membrane</location>
        <topology evidence="1">Multi-pass membrane protein</topology>
    </subcellularLocation>
</comment>
<dbReference type="InterPro" id="IPR000731">
    <property type="entry name" value="SSD"/>
</dbReference>
<protein>
    <submittedName>
        <fullName evidence="9">SSD domain-containing protein</fullName>
    </submittedName>
</protein>
<dbReference type="GO" id="GO:0018996">
    <property type="term" value="P:molting cycle, collagen and cuticulin-based cuticle"/>
    <property type="evidence" value="ECO:0007669"/>
    <property type="project" value="EnsemblMetazoa"/>
</dbReference>
<keyword evidence="5 7" id="KW-0472">Membrane</keyword>
<dbReference type="SUPFAM" id="SSF82866">
    <property type="entry name" value="Multidrug efflux transporter AcrB transmembrane domain"/>
    <property type="match status" value="2"/>
</dbReference>
<dbReference type="PANTHER" id="PTHR10796:SF108">
    <property type="entry name" value="SSD DOMAIN-CONTAINING PROTEIN"/>
    <property type="match status" value="1"/>
</dbReference>
<reference evidence="9" key="2">
    <citation type="submission" date="2018-02" db="UniProtKB">
        <authorList>
            <consortium name="EnsemblMetazoa"/>
        </authorList>
    </citation>
    <scope>IDENTIFICATION</scope>
</reference>
<sequence length="750" mass="85220">MTHIYDRINRRIAITIATYPHHFLLATLLFSAFLSLSLFNLTLENDIRRSFSPPNSRAVREEEIYKKFYNITIVPQRAFIIVSAKDGGTMLRKNHIEEMYQINRLMTDALHKAEYFDVPICHPFCRLNEPVKLFWEEFNKNASNTDYDKDTIFAHPTSTIFGQELFLGSNLFDLESSGNATKLMIVGFVFLICFVILVLWRKMELSLLPPIVFAIIFSPLLAAIVSFSVISWLQLPIYSIMCITPFLILGIGVDDAFIMIQAWFRLSNIVSRKERLAQVFVEIGPSISITSITNLIAFGIGYLTPTPQMSLFCLCTSFACLFDYIFTFTLFAPILYLTSKPDDGYVMAKKVPKNEFGEQCLTSYSKLICSWKGRLIAIIILMVLYSLSSVGVMKMKSTFEPAKAFPSDSISASSFRRLRNIFDEFFPLQVIINKPPNISDSAEYNEFYDMIRSLEAVPNSYGSNRTMVFLKTYEDYDRKIYSFLHMLGLTNQESFTPSYDNLPTFLDHIHNPPFIKMRVDEKGQHKLVAFIITATAQNMAEWSNRAMYVDACRTVFRNYPRFNATVYNGDSAVLDLIMTVKKDLVGSITVTVLCMAIVCIFFIDSKIGVLIITFTISSICFTLVGSLSWWGADMDPVTMVDVLIATGFSVDYTAHIAYKFYKLTGDREERIKESLREMCVPMLQAGISTVLCMLPLIFVPTYAILAFAKTVFLDVGLALLHGLFILPILLVTLCNYGQKEANTDKTIIKS</sequence>
<feature type="transmembrane region" description="Helical" evidence="7">
    <location>
        <begin position="682"/>
        <end position="705"/>
    </location>
</feature>
<dbReference type="OMA" id="HIAYKFY"/>
<dbReference type="Pfam" id="PF02460">
    <property type="entry name" value="Patched"/>
    <property type="match status" value="1"/>
</dbReference>
<dbReference type="Pfam" id="PF02355">
    <property type="entry name" value="SecD_SecF_C"/>
    <property type="match status" value="1"/>
</dbReference>
<evidence type="ECO:0000256" key="5">
    <source>
        <dbReference type="ARBA" id="ARBA00023136"/>
    </source>
</evidence>
<dbReference type="InterPro" id="IPR003392">
    <property type="entry name" value="PTHD_SSD"/>
</dbReference>
<dbReference type="EnsemblMetazoa" id="OVOC8180.2">
    <property type="protein sequence ID" value="OVOC8180.2"/>
    <property type="gene ID" value="WBGene00244989"/>
</dbReference>
<feature type="transmembrane region" description="Helical" evidence="7">
    <location>
        <begin position="584"/>
        <end position="603"/>
    </location>
</feature>
<evidence type="ECO:0000256" key="1">
    <source>
        <dbReference type="ARBA" id="ARBA00004141"/>
    </source>
</evidence>
<dbReference type="GO" id="GO:0006897">
    <property type="term" value="P:endocytosis"/>
    <property type="evidence" value="ECO:0007669"/>
    <property type="project" value="TreeGrafter"/>
</dbReference>
<feature type="transmembrane region" description="Helical" evidence="7">
    <location>
        <begin position="180"/>
        <end position="200"/>
    </location>
</feature>
<keyword evidence="6" id="KW-0325">Glycoprotein</keyword>
<dbReference type="PANTHER" id="PTHR10796">
    <property type="entry name" value="PATCHED-RELATED"/>
    <property type="match status" value="1"/>
</dbReference>
<dbReference type="Proteomes" id="UP000024404">
    <property type="component" value="Unassembled WGS sequence"/>
</dbReference>
<accession>A0A2K6WH12</accession>
<comment type="similarity">
    <text evidence="2">Belongs to the patched family.</text>
</comment>
<evidence type="ECO:0000256" key="7">
    <source>
        <dbReference type="SAM" id="Phobius"/>
    </source>
</evidence>
<dbReference type="Gene3D" id="1.20.1640.10">
    <property type="entry name" value="Multidrug efflux transporter AcrB transmembrane domain"/>
    <property type="match status" value="2"/>
</dbReference>